<evidence type="ECO:0000313" key="2">
    <source>
        <dbReference type="EMBL" id="SUZ78478.1"/>
    </source>
</evidence>
<organism evidence="2">
    <name type="scientific">marine metagenome</name>
    <dbReference type="NCBI Taxonomy" id="408172"/>
    <lineage>
        <taxon>unclassified sequences</taxon>
        <taxon>metagenomes</taxon>
        <taxon>ecological metagenomes</taxon>
    </lineage>
</organism>
<keyword evidence="1" id="KW-0472">Membrane</keyword>
<feature type="transmembrane region" description="Helical" evidence="1">
    <location>
        <begin position="125"/>
        <end position="154"/>
    </location>
</feature>
<feature type="transmembrane region" description="Helical" evidence="1">
    <location>
        <begin position="12"/>
        <end position="31"/>
    </location>
</feature>
<sequence length="159" mass="17241">MLSAIPVGSVPMPLLVSWSLMVLVLGAVGYGRSRRFPPGAIQPATVPAASGTWRIAPIRVDQPAGFRRMVHQARSSLLPPTGDLEYAIDRPWSPAARLGIWFQPPRRVSTGRQAHIRWWHRVRSVVLLALFVVMGGVATATAIGITVFLSGFLVEQAIG</sequence>
<dbReference type="EMBL" id="UINC01001355">
    <property type="protein sequence ID" value="SUZ78478.1"/>
    <property type="molecule type" value="Genomic_DNA"/>
</dbReference>
<accession>A0A381QHP8</accession>
<reference evidence="2" key="1">
    <citation type="submission" date="2018-05" db="EMBL/GenBank/DDBJ databases">
        <authorList>
            <person name="Lanie J.A."/>
            <person name="Ng W.-L."/>
            <person name="Kazmierczak K.M."/>
            <person name="Andrzejewski T.M."/>
            <person name="Davidsen T.M."/>
            <person name="Wayne K.J."/>
            <person name="Tettelin H."/>
            <person name="Glass J.I."/>
            <person name="Rusch D."/>
            <person name="Podicherti R."/>
            <person name="Tsui H.-C.T."/>
            <person name="Winkler M.E."/>
        </authorList>
    </citation>
    <scope>NUCLEOTIDE SEQUENCE</scope>
</reference>
<protein>
    <submittedName>
        <fullName evidence="2">Uncharacterized protein</fullName>
    </submittedName>
</protein>
<keyword evidence="1" id="KW-1133">Transmembrane helix</keyword>
<keyword evidence="1" id="KW-0812">Transmembrane</keyword>
<evidence type="ECO:0000256" key="1">
    <source>
        <dbReference type="SAM" id="Phobius"/>
    </source>
</evidence>
<gene>
    <name evidence="2" type="ORF">METZ01_LOCUS31332</name>
</gene>
<dbReference type="AlphaFoldDB" id="A0A381QHP8"/>
<name>A0A381QHP8_9ZZZZ</name>
<proteinExistence type="predicted"/>